<dbReference type="InterPro" id="IPR011053">
    <property type="entry name" value="Single_hybrid_motif"/>
</dbReference>
<feature type="domain" description="Lipoyl-binding" evidence="3">
    <location>
        <begin position="48"/>
        <end position="88"/>
    </location>
</feature>
<sequence length="90" mass="10309">MLSSTAEDGEIEVRISVRFRQQPQYRQWLLSMRTFQSSAVMCEESKIVVVPNFADSVSEGDVRWEKAVGDQVSVDEVVVEIETDKVINYH</sequence>
<reference evidence="4" key="1">
    <citation type="submission" date="2020-11" db="EMBL/GenBank/DDBJ databases">
        <authorList>
            <person name="Tran Van P."/>
        </authorList>
    </citation>
    <scope>NUCLEOTIDE SEQUENCE</scope>
</reference>
<comment type="similarity">
    <text evidence="1">Belongs to the 2-oxoacid dehydrogenase family.</text>
</comment>
<dbReference type="AlphaFoldDB" id="A0A7R9J117"/>
<dbReference type="Pfam" id="PF00364">
    <property type="entry name" value="Biotin_lipoyl"/>
    <property type="match status" value="1"/>
</dbReference>
<accession>A0A7R9J117</accession>
<dbReference type="InterPro" id="IPR050537">
    <property type="entry name" value="2-oxoacid_dehydrogenase"/>
</dbReference>
<evidence type="ECO:0000259" key="3">
    <source>
        <dbReference type="Pfam" id="PF00364"/>
    </source>
</evidence>
<name>A0A7R9J117_TIMCA</name>
<dbReference type="PANTHER" id="PTHR43416">
    <property type="entry name" value="DIHYDROLIPOYLLYSINE-RESIDUE SUCCINYLTRANSFERASE COMPONENT OF 2-OXOGLUTARATE DEHYDROGENASE COMPLEX, MITOCHONDRIAL-RELATED"/>
    <property type="match status" value="1"/>
</dbReference>
<proteinExistence type="inferred from homology"/>
<dbReference type="GO" id="GO:0004149">
    <property type="term" value="F:dihydrolipoyllysine-residue succinyltransferase activity"/>
    <property type="evidence" value="ECO:0007669"/>
    <property type="project" value="TreeGrafter"/>
</dbReference>
<evidence type="ECO:0000256" key="1">
    <source>
        <dbReference type="ARBA" id="ARBA00007317"/>
    </source>
</evidence>
<evidence type="ECO:0000256" key="2">
    <source>
        <dbReference type="ARBA" id="ARBA00022823"/>
    </source>
</evidence>
<dbReference type="InterPro" id="IPR000089">
    <property type="entry name" value="Biotin_lipoyl"/>
</dbReference>
<dbReference type="EMBL" id="OE180150">
    <property type="protein sequence ID" value="CAD7570659.1"/>
    <property type="molecule type" value="Genomic_DNA"/>
</dbReference>
<gene>
    <name evidence="4" type="ORF">TCMB3V08_LOCUS3356</name>
</gene>
<keyword evidence="2" id="KW-0450">Lipoyl</keyword>
<organism evidence="4">
    <name type="scientific">Timema californicum</name>
    <name type="common">California timema</name>
    <name type="synonym">Walking stick</name>
    <dbReference type="NCBI Taxonomy" id="61474"/>
    <lineage>
        <taxon>Eukaryota</taxon>
        <taxon>Metazoa</taxon>
        <taxon>Ecdysozoa</taxon>
        <taxon>Arthropoda</taxon>
        <taxon>Hexapoda</taxon>
        <taxon>Insecta</taxon>
        <taxon>Pterygota</taxon>
        <taxon>Neoptera</taxon>
        <taxon>Polyneoptera</taxon>
        <taxon>Phasmatodea</taxon>
        <taxon>Timematodea</taxon>
        <taxon>Timematoidea</taxon>
        <taxon>Timematidae</taxon>
        <taxon>Timema</taxon>
    </lineage>
</organism>
<dbReference type="GO" id="GO:0006099">
    <property type="term" value="P:tricarboxylic acid cycle"/>
    <property type="evidence" value="ECO:0007669"/>
    <property type="project" value="TreeGrafter"/>
</dbReference>
<dbReference type="CDD" id="cd06849">
    <property type="entry name" value="lipoyl_domain"/>
    <property type="match status" value="1"/>
</dbReference>
<dbReference type="GO" id="GO:0005739">
    <property type="term" value="C:mitochondrion"/>
    <property type="evidence" value="ECO:0007669"/>
    <property type="project" value="TreeGrafter"/>
</dbReference>
<dbReference type="PANTHER" id="PTHR43416:SF5">
    <property type="entry name" value="DIHYDROLIPOYLLYSINE-RESIDUE SUCCINYLTRANSFERASE COMPONENT OF 2-OXOGLUTARATE DEHYDROGENASE COMPLEX, MITOCHONDRIAL"/>
    <property type="match status" value="1"/>
</dbReference>
<dbReference type="SUPFAM" id="SSF51230">
    <property type="entry name" value="Single hybrid motif"/>
    <property type="match status" value="1"/>
</dbReference>
<dbReference type="Gene3D" id="2.40.50.100">
    <property type="match status" value="1"/>
</dbReference>
<protein>
    <submittedName>
        <fullName evidence="4">(California timema) hypothetical protein</fullName>
    </submittedName>
</protein>
<evidence type="ECO:0000313" key="4">
    <source>
        <dbReference type="EMBL" id="CAD7570659.1"/>
    </source>
</evidence>